<dbReference type="STRING" id="216.LS73_04990"/>
<evidence type="ECO:0000256" key="1">
    <source>
        <dbReference type="ARBA" id="ARBA00011900"/>
    </source>
</evidence>
<dbReference type="PANTHER" id="PTHR33841:SF6">
    <property type="entry name" value="TYPE II METHYLTRANSFERASE M.HINDII"/>
    <property type="match status" value="1"/>
</dbReference>
<feature type="domain" description="TaqI-like C-terminal specificity" evidence="8">
    <location>
        <begin position="30"/>
        <end position="110"/>
    </location>
</feature>
<dbReference type="GO" id="GO:0032259">
    <property type="term" value="P:methylation"/>
    <property type="evidence" value="ECO:0007669"/>
    <property type="project" value="UniProtKB-KW"/>
</dbReference>
<dbReference type="PANTHER" id="PTHR33841">
    <property type="entry name" value="DNA METHYLTRANSFERASE YEEA-RELATED"/>
    <property type="match status" value="1"/>
</dbReference>
<dbReference type="EC" id="2.1.1.72" evidence="1"/>
<evidence type="ECO:0000313" key="9">
    <source>
        <dbReference type="EMBL" id="TLD99159.1"/>
    </source>
</evidence>
<reference evidence="9 10" key="1">
    <citation type="journal article" date="2014" name="Genome Announc.">
        <title>Draft genome sequences of eight enterohepatic helicobacter species isolated from both laboratory and wild rodents.</title>
        <authorList>
            <person name="Sheh A."/>
            <person name="Shen Z."/>
            <person name="Fox J.G."/>
        </authorList>
    </citation>
    <scope>NUCLEOTIDE SEQUENCE [LARGE SCALE GENOMIC DNA]</scope>
    <source>
        <strain evidence="9 10">ST1</strain>
    </source>
</reference>
<evidence type="ECO:0000256" key="2">
    <source>
        <dbReference type="ARBA" id="ARBA00022603"/>
    </source>
</evidence>
<evidence type="ECO:0000256" key="7">
    <source>
        <dbReference type="SAM" id="MobiDB-lite"/>
    </source>
</evidence>
<keyword evidence="5" id="KW-0238">DNA-binding</keyword>
<evidence type="ECO:0000259" key="8">
    <source>
        <dbReference type="Pfam" id="PF12950"/>
    </source>
</evidence>
<comment type="catalytic activity">
    <reaction evidence="6">
        <text>a 2'-deoxyadenosine in DNA + S-adenosyl-L-methionine = an N(6)-methyl-2'-deoxyadenosine in DNA + S-adenosyl-L-homocysteine + H(+)</text>
        <dbReference type="Rhea" id="RHEA:15197"/>
        <dbReference type="Rhea" id="RHEA-COMP:12418"/>
        <dbReference type="Rhea" id="RHEA-COMP:12419"/>
        <dbReference type="ChEBI" id="CHEBI:15378"/>
        <dbReference type="ChEBI" id="CHEBI:57856"/>
        <dbReference type="ChEBI" id="CHEBI:59789"/>
        <dbReference type="ChEBI" id="CHEBI:90615"/>
        <dbReference type="ChEBI" id="CHEBI:90616"/>
        <dbReference type="EC" id="2.1.1.72"/>
    </reaction>
</comment>
<accession>A0A4U8TG87</accession>
<evidence type="ECO:0000256" key="3">
    <source>
        <dbReference type="ARBA" id="ARBA00022679"/>
    </source>
</evidence>
<keyword evidence="4" id="KW-0680">Restriction system</keyword>
<dbReference type="GO" id="GO:0003677">
    <property type="term" value="F:DNA binding"/>
    <property type="evidence" value="ECO:0007669"/>
    <property type="project" value="UniProtKB-KW"/>
</dbReference>
<sequence length="249" mass="28581">MVKLLCENFELELKEAFRFCKGLQVPREYEGKIIYPNMAKEFIAYLDTQGFFTNQKCFILTDKCKDKNRLLYLTAVLNSKMNFWYFKHIGATLGANGYEMSKIFVERLPVIETHKIDSKLLQEIEFTAEQILESKTQSYNTQNSADSMQGKSHPRDNLPCGNGAVALMGSRGIVKGEKGENKSENLPLAPLTKADETIHFEKNKKQDCDTKTLESHLNSLIYQAYGLNEKEINLIESELSTRERENRNN</sequence>
<organism evidence="9 10">
    <name type="scientific">Helicobacter muridarum</name>
    <dbReference type="NCBI Taxonomy" id="216"/>
    <lineage>
        <taxon>Bacteria</taxon>
        <taxon>Pseudomonadati</taxon>
        <taxon>Campylobacterota</taxon>
        <taxon>Epsilonproteobacteria</taxon>
        <taxon>Campylobacterales</taxon>
        <taxon>Helicobacteraceae</taxon>
        <taxon>Helicobacter</taxon>
    </lineage>
</organism>
<dbReference type="Pfam" id="PF12950">
    <property type="entry name" value="TaqI_C"/>
    <property type="match status" value="1"/>
</dbReference>
<gene>
    <name evidence="9" type="ORF">LS73_007835</name>
</gene>
<evidence type="ECO:0000256" key="6">
    <source>
        <dbReference type="ARBA" id="ARBA00047942"/>
    </source>
</evidence>
<dbReference type="EMBL" id="JRPD02000020">
    <property type="protein sequence ID" value="TLD99159.1"/>
    <property type="molecule type" value="Genomic_DNA"/>
</dbReference>
<protein>
    <recommendedName>
        <fullName evidence="1">site-specific DNA-methyltransferase (adenine-specific)</fullName>
        <ecNumber evidence="1">2.1.1.72</ecNumber>
    </recommendedName>
</protein>
<dbReference type="GO" id="GO:0009307">
    <property type="term" value="P:DNA restriction-modification system"/>
    <property type="evidence" value="ECO:0007669"/>
    <property type="project" value="UniProtKB-KW"/>
</dbReference>
<keyword evidence="2" id="KW-0489">Methyltransferase</keyword>
<feature type="region of interest" description="Disordered" evidence="7">
    <location>
        <begin position="137"/>
        <end position="157"/>
    </location>
</feature>
<name>A0A4U8TG87_9HELI</name>
<evidence type="ECO:0000256" key="5">
    <source>
        <dbReference type="ARBA" id="ARBA00023125"/>
    </source>
</evidence>
<comment type="caution">
    <text evidence="9">The sequence shown here is derived from an EMBL/GenBank/DDBJ whole genome shotgun (WGS) entry which is preliminary data.</text>
</comment>
<feature type="compositionally biased region" description="Polar residues" evidence="7">
    <location>
        <begin position="137"/>
        <end position="150"/>
    </location>
</feature>
<dbReference type="Proteomes" id="UP000029922">
    <property type="component" value="Unassembled WGS sequence"/>
</dbReference>
<dbReference type="InterPro" id="IPR050953">
    <property type="entry name" value="N4_N6_ade-DNA_methylase"/>
</dbReference>
<dbReference type="InterPro" id="IPR025931">
    <property type="entry name" value="TaqI_C"/>
</dbReference>
<dbReference type="GO" id="GO:0009007">
    <property type="term" value="F:site-specific DNA-methyltransferase (adenine-specific) activity"/>
    <property type="evidence" value="ECO:0007669"/>
    <property type="project" value="UniProtKB-EC"/>
</dbReference>
<evidence type="ECO:0000256" key="4">
    <source>
        <dbReference type="ARBA" id="ARBA00022747"/>
    </source>
</evidence>
<proteinExistence type="predicted"/>
<evidence type="ECO:0000313" key="10">
    <source>
        <dbReference type="Proteomes" id="UP000029922"/>
    </source>
</evidence>
<dbReference type="AlphaFoldDB" id="A0A4U8TG87"/>
<keyword evidence="3" id="KW-0808">Transferase</keyword>